<dbReference type="InterPro" id="IPR036770">
    <property type="entry name" value="Ankyrin_rpt-contain_sf"/>
</dbReference>
<dbReference type="EMBL" id="JAPFFF010000008">
    <property type="protein sequence ID" value="KAK8884331.1"/>
    <property type="molecule type" value="Genomic_DNA"/>
</dbReference>
<sequence>MVEEYLVKMRNIQRQLLEFIDNDTNAEENFQNLIKNLEDSEVRANRCDFRLFLRHLAKICCYHHRSPTFMSKIEKIILYYKDDLTKNYSNEDIYSIFRKSKLVILFLLENDIIKMTESIARQMYELKQLHFFASEVTSFIKSEEIAKNDEEFEKKRKIGENDSYICQLIRNDDLNEFISYVNRSNIDLKSNIEKSIFETHTSLIDSFRVTLIEYAAFFGSIQIFKYLIVNGVELRPYIWSYAIHGGNFEMIHLIEEKNTDSYGTNFNDFILDAIKYHQNDIANYLITNHSNAKYKLISAAIENYNFLFIDNEVSKKMVKLIQNDYVSIIEILLKTTSVKINAKIVLFALIYSISF</sequence>
<accession>A0ABR2K0U8</accession>
<dbReference type="SUPFAM" id="SSF48403">
    <property type="entry name" value="Ankyrin repeat"/>
    <property type="match status" value="1"/>
</dbReference>
<dbReference type="PANTHER" id="PTHR24159:SF5">
    <property type="entry name" value="ANK_REP_REGION DOMAIN-CONTAINING PROTEIN"/>
    <property type="match status" value="1"/>
</dbReference>
<gene>
    <name evidence="1" type="ORF">M9Y10_043439</name>
</gene>
<comment type="caution">
    <text evidence="1">The sequence shown here is derived from an EMBL/GenBank/DDBJ whole genome shotgun (WGS) entry which is preliminary data.</text>
</comment>
<evidence type="ECO:0000313" key="2">
    <source>
        <dbReference type="Proteomes" id="UP001470230"/>
    </source>
</evidence>
<dbReference type="Gene3D" id="1.25.40.20">
    <property type="entry name" value="Ankyrin repeat-containing domain"/>
    <property type="match status" value="1"/>
</dbReference>
<organism evidence="1 2">
    <name type="scientific">Tritrichomonas musculus</name>
    <dbReference type="NCBI Taxonomy" id="1915356"/>
    <lineage>
        <taxon>Eukaryota</taxon>
        <taxon>Metamonada</taxon>
        <taxon>Parabasalia</taxon>
        <taxon>Tritrichomonadida</taxon>
        <taxon>Tritrichomonadidae</taxon>
        <taxon>Tritrichomonas</taxon>
    </lineage>
</organism>
<name>A0ABR2K0U8_9EUKA</name>
<evidence type="ECO:0000313" key="1">
    <source>
        <dbReference type="EMBL" id="KAK8884331.1"/>
    </source>
</evidence>
<dbReference type="PANTHER" id="PTHR24159">
    <property type="match status" value="1"/>
</dbReference>
<protein>
    <recommendedName>
        <fullName evidence="3">DUF3447 domain-containing protein</fullName>
    </recommendedName>
</protein>
<dbReference type="Proteomes" id="UP001470230">
    <property type="component" value="Unassembled WGS sequence"/>
</dbReference>
<keyword evidence="2" id="KW-1185">Reference proteome</keyword>
<evidence type="ECO:0008006" key="3">
    <source>
        <dbReference type="Google" id="ProtNLM"/>
    </source>
</evidence>
<proteinExistence type="predicted"/>
<reference evidence="1 2" key="1">
    <citation type="submission" date="2024-04" db="EMBL/GenBank/DDBJ databases">
        <title>Tritrichomonas musculus Genome.</title>
        <authorList>
            <person name="Alves-Ferreira E."/>
            <person name="Grigg M."/>
            <person name="Lorenzi H."/>
            <person name="Galac M."/>
        </authorList>
    </citation>
    <scope>NUCLEOTIDE SEQUENCE [LARGE SCALE GENOMIC DNA]</scope>
    <source>
        <strain evidence="1 2">EAF2021</strain>
    </source>
</reference>